<sequence length="182" mass="19445">MGNADATRSSHHGRRGVVLVLGGTGMLRPAVEQLLREGEQVVVVARHASRAVAGMPEGATAVDADWVRPAEYGQRCRVAVAGREVCSVILWVHQPHRDAVTMEIDPLLTDATRVVRLWGSASGDPRAKAMASHEPRTGDLCDVYLGSSGGEWLTHEQISQAAVTALRGSSRELVVGDLRALP</sequence>
<dbReference type="SUPFAM" id="SSF51735">
    <property type="entry name" value="NAD(P)-binding Rossmann-fold domains"/>
    <property type="match status" value="1"/>
</dbReference>
<dbReference type="Gene3D" id="3.40.50.720">
    <property type="entry name" value="NAD(P)-binding Rossmann-like Domain"/>
    <property type="match status" value="1"/>
</dbReference>
<dbReference type="AlphaFoldDB" id="A0A3P1T2N1"/>
<reference evidence="1 2" key="1">
    <citation type="submission" date="2018-11" db="EMBL/GenBank/DDBJ databases">
        <title>Genomes From Bacteria Associated with the Canine Oral Cavity: a Test Case for Automated Genome-Based Taxonomic Assignment.</title>
        <authorList>
            <person name="Coil D.A."/>
            <person name="Jospin G."/>
            <person name="Darling A.E."/>
            <person name="Wallis C."/>
            <person name="Davis I.J."/>
            <person name="Harris S."/>
            <person name="Eisen J.A."/>
            <person name="Holcombe L.J."/>
            <person name="O'Flynn C."/>
        </authorList>
    </citation>
    <scope>NUCLEOTIDE SEQUENCE [LARGE SCALE GENOMIC DNA]</scope>
    <source>
        <strain evidence="1 2">OH887_COT-365</strain>
    </source>
</reference>
<dbReference type="Proteomes" id="UP000280819">
    <property type="component" value="Unassembled WGS sequence"/>
</dbReference>
<dbReference type="EMBL" id="RQZG01000017">
    <property type="protein sequence ID" value="RRD03742.1"/>
    <property type="molecule type" value="Genomic_DNA"/>
</dbReference>
<name>A0A3P1T2N1_9ACTN</name>
<proteinExistence type="predicted"/>
<dbReference type="InterPro" id="IPR036291">
    <property type="entry name" value="NAD(P)-bd_dom_sf"/>
</dbReference>
<evidence type="ECO:0000313" key="2">
    <source>
        <dbReference type="Proteomes" id="UP000280819"/>
    </source>
</evidence>
<accession>A0A3P1T2N1</accession>
<evidence type="ECO:0000313" key="1">
    <source>
        <dbReference type="EMBL" id="RRD03742.1"/>
    </source>
</evidence>
<protein>
    <submittedName>
        <fullName evidence="1">Uncharacterized protein</fullName>
    </submittedName>
</protein>
<gene>
    <name evidence="1" type="ORF">EII34_13140</name>
</gene>
<organism evidence="1 2">
    <name type="scientific">Arachnia propionica</name>
    <dbReference type="NCBI Taxonomy" id="1750"/>
    <lineage>
        <taxon>Bacteria</taxon>
        <taxon>Bacillati</taxon>
        <taxon>Actinomycetota</taxon>
        <taxon>Actinomycetes</taxon>
        <taxon>Propionibacteriales</taxon>
        <taxon>Propionibacteriaceae</taxon>
        <taxon>Arachnia</taxon>
    </lineage>
</organism>
<dbReference type="RefSeq" id="WP_124845617.1">
    <property type="nucleotide sequence ID" value="NZ_RQZG01000017.1"/>
</dbReference>
<dbReference type="OrthoDB" id="4335506at2"/>
<comment type="caution">
    <text evidence="1">The sequence shown here is derived from an EMBL/GenBank/DDBJ whole genome shotgun (WGS) entry which is preliminary data.</text>
</comment>